<feature type="signal peptide" evidence="15">
    <location>
        <begin position="1"/>
        <end position="23"/>
    </location>
</feature>
<keyword evidence="11 14" id="KW-0472">Membrane</keyword>
<feature type="transmembrane region" description="Helical" evidence="14">
    <location>
        <begin position="481"/>
        <end position="509"/>
    </location>
</feature>
<accession>A0A8J2YMN4</accession>
<feature type="region of interest" description="Disordered" evidence="13">
    <location>
        <begin position="236"/>
        <end position="262"/>
    </location>
</feature>
<evidence type="ECO:0000256" key="8">
    <source>
        <dbReference type="ARBA" id="ARBA00022989"/>
    </source>
</evidence>
<feature type="transmembrane region" description="Helical" evidence="14">
    <location>
        <begin position="391"/>
        <end position="410"/>
    </location>
</feature>
<evidence type="ECO:0000313" key="17">
    <source>
        <dbReference type="Proteomes" id="UP000602745"/>
    </source>
</evidence>
<evidence type="ECO:0000256" key="15">
    <source>
        <dbReference type="SAM" id="SignalP"/>
    </source>
</evidence>
<feature type="transmembrane region" description="Helical" evidence="14">
    <location>
        <begin position="530"/>
        <end position="552"/>
    </location>
</feature>
<comment type="subcellular location">
    <subcellularLocation>
        <location evidence="2">Cell membrane</location>
        <topology evidence="2">Multi-pass membrane protein</topology>
    </subcellularLocation>
</comment>
<keyword evidence="4" id="KW-0813">Transport</keyword>
<dbReference type="AlphaFoldDB" id="A0A8J2YMN4"/>
<name>A0A8J2YMN4_9RHOB</name>
<dbReference type="GO" id="GO:0010045">
    <property type="term" value="P:response to nickel cation"/>
    <property type="evidence" value="ECO:0007669"/>
    <property type="project" value="TreeGrafter"/>
</dbReference>
<keyword evidence="6" id="KW-0533">Nickel</keyword>
<dbReference type="GO" id="GO:0006824">
    <property type="term" value="P:cobalt ion transport"/>
    <property type="evidence" value="ECO:0007669"/>
    <property type="project" value="UniProtKB-KW"/>
</dbReference>
<keyword evidence="10" id="KW-0921">Nickel transport</keyword>
<keyword evidence="7 14" id="KW-0812">Transmembrane</keyword>
<feature type="compositionally biased region" description="Basic and acidic residues" evidence="13">
    <location>
        <begin position="242"/>
        <end position="252"/>
    </location>
</feature>
<evidence type="ECO:0000256" key="14">
    <source>
        <dbReference type="SAM" id="Phobius"/>
    </source>
</evidence>
<evidence type="ECO:0000256" key="5">
    <source>
        <dbReference type="ARBA" id="ARBA00022475"/>
    </source>
</evidence>
<evidence type="ECO:0000256" key="13">
    <source>
        <dbReference type="SAM" id="MobiDB-lite"/>
    </source>
</evidence>
<dbReference type="InterPro" id="IPR011541">
    <property type="entry name" value="Ni/Co_transpt_high_affinity"/>
</dbReference>
<evidence type="ECO:0000256" key="10">
    <source>
        <dbReference type="ARBA" id="ARBA00023112"/>
    </source>
</evidence>
<evidence type="ECO:0000256" key="9">
    <source>
        <dbReference type="ARBA" id="ARBA00023065"/>
    </source>
</evidence>
<dbReference type="GO" id="GO:0015099">
    <property type="term" value="F:nickel cation transmembrane transporter activity"/>
    <property type="evidence" value="ECO:0007669"/>
    <property type="project" value="InterPro"/>
</dbReference>
<dbReference type="PANTHER" id="PTHR40659">
    <property type="entry name" value="NICKEL/COBALT EFFLUX SYSTEM RCNA"/>
    <property type="match status" value="1"/>
</dbReference>
<evidence type="ECO:0008006" key="18">
    <source>
        <dbReference type="Google" id="ProtNLM"/>
    </source>
</evidence>
<evidence type="ECO:0000256" key="1">
    <source>
        <dbReference type="ARBA" id="ARBA00002510"/>
    </source>
</evidence>
<sequence>MTLLSRLAIAASLLLVATSTSHAHPHVWTSVTSAVVYDGDGHPERIRHAWTFDEMFSSFAVQGLDTNNDGTFDREELKDLAEVNVTSLAEFDYFTFVSAGGEEVKLERPVDYYLTHDGKALTLHFTLPVEQPDEATPGPLRVEVYDPTYFVAFTFAAGTPVTMENAPQGCALETKGPPPEVLGGNGQVPEEFFTELESQGGPFDQDFSNAITVKCPGDVAVAAPPLLSSEPADQALNQAKAPEPREKIEDRAPGAARAAGPQSRGLGALGVIRPDGAFVDPGPGLAGFIAAKQAEFYQALSSTLSRVREDGSALLLLSALGFAYGVFHAAGPGHGKVVIASYLVASGEALRRGIMISFASALAQAVTAVALVLVLSAVLGAGAQALGVTAYWLEAGSYAAIALLGVMLVWRKGRGFIAALKGQAVAHDCGPGCDHHSHMPDPETLKGPFDWRRAMAAVLAIGLRPCTGAIVVLVFALSQGILWAGVVATFAMALGTAITVSAIAILSVMAKSTALRLAGGGNGLVAVRGLEVVAGLAMVVFGGLLLAGMLAARGMV</sequence>
<gene>
    <name evidence="16" type="ORF">GCM10007276_32470</name>
</gene>
<evidence type="ECO:0000256" key="3">
    <source>
        <dbReference type="ARBA" id="ARBA00022426"/>
    </source>
</evidence>
<dbReference type="Proteomes" id="UP000602745">
    <property type="component" value="Unassembled WGS sequence"/>
</dbReference>
<feature type="chain" id="PRO_5035156211" description="DUF1007 family protein" evidence="15">
    <location>
        <begin position="24"/>
        <end position="556"/>
    </location>
</feature>
<dbReference type="GO" id="GO:0032025">
    <property type="term" value="P:response to cobalt ion"/>
    <property type="evidence" value="ECO:0007669"/>
    <property type="project" value="TreeGrafter"/>
</dbReference>
<keyword evidence="9" id="KW-0406">Ion transport</keyword>
<evidence type="ECO:0000256" key="12">
    <source>
        <dbReference type="ARBA" id="ARBA00023285"/>
    </source>
</evidence>
<dbReference type="RefSeq" id="WP_188410879.1">
    <property type="nucleotide sequence ID" value="NZ_BMCP01000006.1"/>
</dbReference>
<keyword evidence="12" id="KW-0170">Cobalt</keyword>
<dbReference type="InterPro" id="IPR051224">
    <property type="entry name" value="NiCoT_RcnA"/>
</dbReference>
<keyword evidence="5" id="KW-1003">Cell membrane</keyword>
<evidence type="ECO:0000256" key="11">
    <source>
        <dbReference type="ARBA" id="ARBA00023136"/>
    </source>
</evidence>
<dbReference type="GO" id="GO:0005886">
    <property type="term" value="C:plasma membrane"/>
    <property type="evidence" value="ECO:0007669"/>
    <property type="project" value="UniProtKB-SubCell"/>
</dbReference>
<keyword evidence="17" id="KW-1185">Reference proteome</keyword>
<dbReference type="EMBL" id="BMCP01000006">
    <property type="protein sequence ID" value="GGE52955.1"/>
    <property type="molecule type" value="Genomic_DNA"/>
</dbReference>
<protein>
    <recommendedName>
        <fullName evidence="18">DUF1007 family protein</fullName>
    </recommendedName>
</protein>
<feature type="transmembrane region" description="Helical" evidence="14">
    <location>
        <begin position="454"/>
        <end position="475"/>
    </location>
</feature>
<keyword evidence="8 14" id="KW-1133">Transmembrane helix</keyword>
<feature type="transmembrane region" description="Helical" evidence="14">
    <location>
        <begin position="313"/>
        <end position="333"/>
    </location>
</feature>
<keyword evidence="3" id="KW-0171">Cobalt transport</keyword>
<proteinExistence type="predicted"/>
<comment type="function">
    <text evidence="1">Efflux system for nickel and cobalt.</text>
</comment>
<dbReference type="PANTHER" id="PTHR40659:SF1">
    <property type="entry name" value="NICKEL_COBALT EFFLUX SYSTEM RCNA"/>
    <property type="match status" value="1"/>
</dbReference>
<evidence type="ECO:0000256" key="2">
    <source>
        <dbReference type="ARBA" id="ARBA00004651"/>
    </source>
</evidence>
<dbReference type="Pfam" id="PF06226">
    <property type="entry name" value="DUF1007"/>
    <property type="match status" value="1"/>
</dbReference>
<evidence type="ECO:0000256" key="7">
    <source>
        <dbReference type="ARBA" id="ARBA00022692"/>
    </source>
</evidence>
<reference evidence="16" key="2">
    <citation type="submission" date="2020-09" db="EMBL/GenBank/DDBJ databases">
        <authorList>
            <person name="Sun Q."/>
            <person name="Sedlacek I."/>
        </authorList>
    </citation>
    <scope>NUCLEOTIDE SEQUENCE</scope>
    <source>
        <strain evidence="16">CCM 7684</strain>
    </source>
</reference>
<keyword evidence="15" id="KW-0732">Signal</keyword>
<dbReference type="Pfam" id="PF03824">
    <property type="entry name" value="NicO"/>
    <property type="match status" value="2"/>
</dbReference>
<reference evidence="16" key="1">
    <citation type="journal article" date="2014" name="Int. J. Syst. Evol. Microbiol.">
        <title>Complete genome sequence of Corynebacterium casei LMG S-19264T (=DSM 44701T), isolated from a smear-ripened cheese.</title>
        <authorList>
            <consortium name="US DOE Joint Genome Institute (JGI-PGF)"/>
            <person name="Walter F."/>
            <person name="Albersmeier A."/>
            <person name="Kalinowski J."/>
            <person name="Ruckert C."/>
        </authorList>
    </citation>
    <scope>NUCLEOTIDE SEQUENCE</scope>
    <source>
        <strain evidence="16">CCM 7684</strain>
    </source>
</reference>
<evidence type="ECO:0000256" key="4">
    <source>
        <dbReference type="ARBA" id="ARBA00022448"/>
    </source>
</evidence>
<dbReference type="GO" id="GO:0046583">
    <property type="term" value="F:monoatomic cation efflux transmembrane transporter activity"/>
    <property type="evidence" value="ECO:0007669"/>
    <property type="project" value="TreeGrafter"/>
</dbReference>
<dbReference type="InterPro" id="IPR010412">
    <property type="entry name" value="DUF1007"/>
</dbReference>
<evidence type="ECO:0000313" key="16">
    <source>
        <dbReference type="EMBL" id="GGE52955.1"/>
    </source>
</evidence>
<feature type="transmembrane region" description="Helical" evidence="14">
    <location>
        <begin position="354"/>
        <end position="379"/>
    </location>
</feature>
<evidence type="ECO:0000256" key="6">
    <source>
        <dbReference type="ARBA" id="ARBA00022596"/>
    </source>
</evidence>
<organism evidence="16 17">
    <name type="scientific">Agaricicola taiwanensis</name>
    <dbReference type="NCBI Taxonomy" id="591372"/>
    <lineage>
        <taxon>Bacteria</taxon>
        <taxon>Pseudomonadati</taxon>
        <taxon>Pseudomonadota</taxon>
        <taxon>Alphaproteobacteria</taxon>
        <taxon>Rhodobacterales</taxon>
        <taxon>Paracoccaceae</taxon>
        <taxon>Agaricicola</taxon>
    </lineage>
</organism>
<comment type="caution">
    <text evidence="16">The sequence shown here is derived from an EMBL/GenBank/DDBJ whole genome shotgun (WGS) entry which is preliminary data.</text>
</comment>